<evidence type="ECO:0000259" key="8">
    <source>
        <dbReference type="PROSITE" id="PS51007"/>
    </source>
</evidence>
<dbReference type="AlphaFoldDB" id="A0A7W4IRT5"/>
<dbReference type="InterPro" id="IPR004852">
    <property type="entry name" value="Di-haem_cyt_c_peroxidsae"/>
</dbReference>
<dbReference type="Pfam" id="PF03150">
    <property type="entry name" value="CCP_MauG"/>
    <property type="match status" value="1"/>
</dbReference>
<dbReference type="GO" id="GO:0009055">
    <property type="term" value="F:electron transfer activity"/>
    <property type="evidence" value="ECO:0007669"/>
    <property type="project" value="InterPro"/>
</dbReference>
<gene>
    <name evidence="9" type="ORF">HLH36_05480</name>
</gene>
<dbReference type="GO" id="GO:0020037">
    <property type="term" value="F:heme binding"/>
    <property type="evidence" value="ECO:0007669"/>
    <property type="project" value="InterPro"/>
</dbReference>
<dbReference type="EMBL" id="JABEQD010000003">
    <property type="protein sequence ID" value="MBB2167812.1"/>
    <property type="molecule type" value="Genomic_DNA"/>
</dbReference>
<evidence type="ECO:0000256" key="1">
    <source>
        <dbReference type="ARBA" id="ARBA00004196"/>
    </source>
</evidence>
<dbReference type="Pfam" id="PF00034">
    <property type="entry name" value="Cytochrom_C"/>
    <property type="match status" value="1"/>
</dbReference>
<dbReference type="Proteomes" id="UP000559860">
    <property type="component" value="Unassembled WGS sequence"/>
</dbReference>
<keyword evidence="10" id="KW-1185">Reference proteome</keyword>
<dbReference type="GO" id="GO:0004130">
    <property type="term" value="F:cytochrome-c peroxidase activity"/>
    <property type="evidence" value="ECO:0007669"/>
    <property type="project" value="TreeGrafter"/>
</dbReference>
<evidence type="ECO:0000256" key="5">
    <source>
        <dbReference type="ARBA" id="ARBA00023004"/>
    </source>
</evidence>
<dbReference type="GO" id="GO:0046872">
    <property type="term" value="F:metal ion binding"/>
    <property type="evidence" value="ECO:0007669"/>
    <property type="project" value="UniProtKB-KW"/>
</dbReference>
<name>A0A7W4IRT5_9PROT</name>
<evidence type="ECO:0000256" key="6">
    <source>
        <dbReference type="PROSITE-ProRule" id="PRU00433"/>
    </source>
</evidence>
<proteinExistence type="predicted"/>
<keyword evidence="3 6" id="KW-0479">Metal-binding</keyword>
<dbReference type="SUPFAM" id="SSF46626">
    <property type="entry name" value="Cytochrome c"/>
    <property type="match status" value="2"/>
</dbReference>
<comment type="caution">
    <text evidence="9">The sequence shown here is derived from an EMBL/GenBank/DDBJ whole genome shotgun (WGS) entry which is preliminary data.</text>
</comment>
<dbReference type="PANTHER" id="PTHR30600">
    <property type="entry name" value="CYTOCHROME C PEROXIDASE-RELATED"/>
    <property type="match status" value="1"/>
</dbReference>
<evidence type="ECO:0000256" key="4">
    <source>
        <dbReference type="ARBA" id="ARBA00023002"/>
    </source>
</evidence>
<feature type="transmembrane region" description="Helical" evidence="7">
    <location>
        <begin position="12"/>
        <end position="31"/>
    </location>
</feature>
<reference evidence="9 10" key="1">
    <citation type="submission" date="2020-04" db="EMBL/GenBank/DDBJ databases">
        <title>Description of novel Gluconacetobacter.</title>
        <authorList>
            <person name="Sombolestani A."/>
        </authorList>
    </citation>
    <scope>NUCLEOTIDE SEQUENCE [LARGE SCALE GENOMIC DNA]</scope>
    <source>
        <strain evidence="9 10">LMG 27801</strain>
    </source>
</reference>
<dbReference type="Gene3D" id="1.10.760.10">
    <property type="entry name" value="Cytochrome c-like domain"/>
    <property type="match status" value="2"/>
</dbReference>
<keyword evidence="7" id="KW-0812">Transmembrane</keyword>
<sequence length="480" mass="52145">MVGEIDVSVRKAIVSVAVLGIVAYGGVVGYLTHFDHETAPTLDTHSPTLADPVASAAFAAIREARCDYCHARNVDLPFYFHVPVANQLMQRDLDQGLRHFRIEPVIEAFQTGAVPSEEQLARIEEVVRQNRMPPTLYLLMHWHAHLSQAQRDALLNWVAAERRAHYATPGVAARFAGEPVQPVPESVPVDAAKVALGQRLFFDKQLSGDGTLNCASCHALDHGGVDGRVTALGINGQHGPINVPTVYDAVFNKSQFWNGRAATLAEQAAGPVMNPLEMGSHDWTLVADKVKQDPSYVSAFHDAFGSDDIDKDRMTTAIAEYEKTLITPDSRFDRYLKGDEQALNAQEKNGYALFKSVGCSGCHTGVSLGGQAFEVMGLEGDYFAARGGAVTDADKGRYTVTGSPDDMARFKVPNLRNIALTAPYFHDGSVKTLEDAVRLMARYQTPDHTLSDHDVADIVAFLRTLTGAYQGQPLAGTEAP</sequence>
<comment type="subcellular location">
    <subcellularLocation>
        <location evidence="1">Cell envelope</location>
    </subcellularLocation>
</comment>
<dbReference type="InterPro" id="IPR051395">
    <property type="entry name" value="Cytochrome_c_Peroxidase/MauG"/>
</dbReference>
<evidence type="ECO:0000256" key="3">
    <source>
        <dbReference type="ARBA" id="ARBA00022723"/>
    </source>
</evidence>
<keyword evidence="5 6" id="KW-0408">Iron</keyword>
<organism evidence="9 10">
    <name type="scientific">Gluconacetobacter aggeris</name>
    <dbReference type="NCBI Taxonomy" id="1286186"/>
    <lineage>
        <taxon>Bacteria</taxon>
        <taxon>Pseudomonadati</taxon>
        <taxon>Pseudomonadota</taxon>
        <taxon>Alphaproteobacteria</taxon>
        <taxon>Acetobacterales</taxon>
        <taxon>Acetobacteraceae</taxon>
        <taxon>Gluconacetobacter</taxon>
    </lineage>
</organism>
<dbReference type="PANTHER" id="PTHR30600:SF7">
    <property type="entry name" value="CYTOCHROME C PEROXIDASE-RELATED"/>
    <property type="match status" value="1"/>
</dbReference>
<evidence type="ECO:0000256" key="7">
    <source>
        <dbReference type="SAM" id="Phobius"/>
    </source>
</evidence>
<feature type="domain" description="Cytochrome c" evidence="8">
    <location>
        <begin position="192"/>
        <end position="466"/>
    </location>
</feature>
<accession>A0A7W4IRT5</accession>
<keyword evidence="7" id="KW-1133">Transmembrane helix</keyword>
<dbReference type="GO" id="GO:0030313">
    <property type="term" value="C:cell envelope"/>
    <property type="evidence" value="ECO:0007669"/>
    <property type="project" value="UniProtKB-SubCell"/>
</dbReference>
<dbReference type="SMART" id="SM01235">
    <property type="entry name" value="Haem_bd"/>
    <property type="match status" value="1"/>
</dbReference>
<protein>
    <submittedName>
        <fullName evidence="9">C-type cytochrome</fullName>
    </submittedName>
</protein>
<keyword evidence="2 6" id="KW-0349">Heme</keyword>
<evidence type="ECO:0000256" key="2">
    <source>
        <dbReference type="ARBA" id="ARBA00022617"/>
    </source>
</evidence>
<dbReference type="Pfam" id="PF14376">
    <property type="entry name" value="Haem_bd"/>
    <property type="match status" value="1"/>
</dbReference>
<dbReference type="InterPro" id="IPR009056">
    <property type="entry name" value="Cyt_c-like_dom"/>
</dbReference>
<dbReference type="InterPro" id="IPR025992">
    <property type="entry name" value="Haem-bd"/>
</dbReference>
<dbReference type="PROSITE" id="PS51007">
    <property type="entry name" value="CYTC"/>
    <property type="match status" value="1"/>
</dbReference>
<dbReference type="InterPro" id="IPR036909">
    <property type="entry name" value="Cyt_c-like_dom_sf"/>
</dbReference>
<evidence type="ECO:0000313" key="9">
    <source>
        <dbReference type="EMBL" id="MBB2167812.1"/>
    </source>
</evidence>
<keyword evidence="4" id="KW-0560">Oxidoreductase</keyword>
<evidence type="ECO:0000313" key="10">
    <source>
        <dbReference type="Proteomes" id="UP000559860"/>
    </source>
</evidence>
<keyword evidence="7" id="KW-0472">Membrane</keyword>